<dbReference type="InterPro" id="IPR037523">
    <property type="entry name" value="VOC_core"/>
</dbReference>
<name>A0ABN1ZHJ6_9ACTN</name>
<keyword evidence="3" id="KW-1185">Reference proteome</keyword>
<evidence type="ECO:0000313" key="3">
    <source>
        <dbReference type="Proteomes" id="UP001501470"/>
    </source>
</evidence>
<dbReference type="SUPFAM" id="SSF54593">
    <property type="entry name" value="Glyoxalase/Bleomycin resistance protein/Dihydroxybiphenyl dioxygenase"/>
    <property type="match status" value="1"/>
</dbReference>
<dbReference type="InterPro" id="IPR029068">
    <property type="entry name" value="Glyas_Bleomycin-R_OHBP_Dase"/>
</dbReference>
<gene>
    <name evidence="2" type="ORF">GCM10009827_000640</name>
</gene>
<organism evidence="2 3">
    <name type="scientific">Dactylosporangium maewongense</name>
    <dbReference type="NCBI Taxonomy" id="634393"/>
    <lineage>
        <taxon>Bacteria</taxon>
        <taxon>Bacillati</taxon>
        <taxon>Actinomycetota</taxon>
        <taxon>Actinomycetes</taxon>
        <taxon>Micromonosporales</taxon>
        <taxon>Micromonosporaceae</taxon>
        <taxon>Dactylosporangium</taxon>
    </lineage>
</organism>
<dbReference type="PANTHER" id="PTHR36113:SF6">
    <property type="entry name" value="FOSFOMYCIN RESISTANCE PROTEIN FOSX"/>
    <property type="match status" value="1"/>
</dbReference>
<comment type="caution">
    <text evidence="2">The sequence shown here is derived from an EMBL/GenBank/DDBJ whole genome shotgun (WGS) entry which is preliminary data.</text>
</comment>
<reference evidence="2 3" key="1">
    <citation type="journal article" date="2019" name="Int. J. Syst. Evol. Microbiol.">
        <title>The Global Catalogue of Microorganisms (GCM) 10K type strain sequencing project: providing services to taxonomists for standard genome sequencing and annotation.</title>
        <authorList>
            <consortium name="The Broad Institute Genomics Platform"/>
            <consortium name="The Broad Institute Genome Sequencing Center for Infectious Disease"/>
            <person name="Wu L."/>
            <person name="Ma J."/>
        </authorList>
    </citation>
    <scope>NUCLEOTIDE SEQUENCE [LARGE SCALE GENOMIC DNA]</scope>
    <source>
        <strain evidence="2 3">JCM 15933</strain>
    </source>
</reference>
<evidence type="ECO:0000313" key="2">
    <source>
        <dbReference type="EMBL" id="GAA1499399.1"/>
    </source>
</evidence>
<proteinExistence type="predicted"/>
<sequence>MGAVGVRGCWLRGAVFEGWEGCAVLHHVEVWVPDLGRAVRSWGWLLEELGWEVYQEWAVGRSWRFERTYIVFEQSPGLTGEKHERCRPGVNHLALWVDGRERVEAIVAEAGAHGWVLMFPERHPYAGGAGHYAAYLEDADGFEVELVSGR</sequence>
<dbReference type="PANTHER" id="PTHR36113">
    <property type="entry name" value="LYASE, PUTATIVE-RELATED-RELATED"/>
    <property type="match status" value="1"/>
</dbReference>
<dbReference type="Proteomes" id="UP001501470">
    <property type="component" value="Unassembled WGS sequence"/>
</dbReference>
<evidence type="ECO:0000259" key="1">
    <source>
        <dbReference type="PROSITE" id="PS51819"/>
    </source>
</evidence>
<dbReference type="EMBL" id="BAAAQD010000001">
    <property type="protein sequence ID" value="GAA1499399.1"/>
    <property type="molecule type" value="Genomic_DNA"/>
</dbReference>
<feature type="domain" description="VOC" evidence="1">
    <location>
        <begin position="24"/>
        <end position="149"/>
    </location>
</feature>
<dbReference type="InterPro" id="IPR051332">
    <property type="entry name" value="Fosfomycin_Res_Enzymes"/>
</dbReference>
<dbReference type="Gene3D" id="3.10.180.10">
    <property type="entry name" value="2,3-Dihydroxybiphenyl 1,2-Dioxygenase, domain 1"/>
    <property type="match status" value="1"/>
</dbReference>
<accession>A0ABN1ZHJ6</accession>
<protein>
    <recommendedName>
        <fullName evidence="1">VOC domain-containing protein</fullName>
    </recommendedName>
</protein>
<dbReference type="PROSITE" id="PS51819">
    <property type="entry name" value="VOC"/>
    <property type="match status" value="1"/>
</dbReference>
<dbReference type="Pfam" id="PF13669">
    <property type="entry name" value="Glyoxalase_4"/>
    <property type="match status" value="1"/>
</dbReference>